<proteinExistence type="predicted"/>
<comment type="caution">
    <text evidence="2">The sequence shown here is derived from an EMBL/GenBank/DDBJ whole genome shotgun (WGS) entry which is preliminary data.</text>
</comment>
<evidence type="ECO:0000313" key="3">
    <source>
        <dbReference type="Proteomes" id="UP001165121"/>
    </source>
</evidence>
<evidence type="ECO:0000259" key="1">
    <source>
        <dbReference type="Pfam" id="PF21056"/>
    </source>
</evidence>
<sequence>MESPSVGRTASGPHDHKLKRAVFESYPTKRRVIDPSVLNFVDELVEGTHENSQLSPRDHRYEFDRGFGKLSSSSHYFGCFVITRHKIILRDVHILVQRLKQRWCGSGSVEDRLEVFLRRFRASRGNTATVFVDEYATTQTNTLQTKPMHRCFKAFLELVILGSTHETNASRYKIFSFMIDDVFGMSVHNELMISWRQLVIECLVGLYVLRWYNWCSW</sequence>
<feature type="domain" description="ZSWIM1/3 RNaseH-like" evidence="1">
    <location>
        <begin position="121"/>
        <end position="188"/>
    </location>
</feature>
<keyword evidence="3" id="KW-1185">Reference proteome</keyword>
<evidence type="ECO:0000313" key="2">
    <source>
        <dbReference type="EMBL" id="GMF21069.1"/>
    </source>
</evidence>
<gene>
    <name evidence="2" type="ORF">Pfra01_000269900</name>
</gene>
<dbReference type="EMBL" id="BSXT01000215">
    <property type="protein sequence ID" value="GMF21069.1"/>
    <property type="molecule type" value="Genomic_DNA"/>
</dbReference>
<dbReference type="OrthoDB" id="123859at2759"/>
<organism evidence="2 3">
    <name type="scientific">Phytophthora fragariaefolia</name>
    <dbReference type="NCBI Taxonomy" id="1490495"/>
    <lineage>
        <taxon>Eukaryota</taxon>
        <taxon>Sar</taxon>
        <taxon>Stramenopiles</taxon>
        <taxon>Oomycota</taxon>
        <taxon>Peronosporomycetes</taxon>
        <taxon>Peronosporales</taxon>
        <taxon>Peronosporaceae</taxon>
        <taxon>Phytophthora</taxon>
    </lineage>
</organism>
<protein>
    <submittedName>
        <fullName evidence="2">Unnamed protein product</fullName>
    </submittedName>
</protein>
<name>A0A9W6TV18_9STRA</name>
<reference evidence="2" key="1">
    <citation type="submission" date="2023-04" db="EMBL/GenBank/DDBJ databases">
        <title>Phytophthora fragariaefolia NBRC 109709.</title>
        <authorList>
            <person name="Ichikawa N."/>
            <person name="Sato H."/>
            <person name="Tonouchi N."/>
        </authorList>
    </citation>
    <scope>NUCLEOTIDE SEQUENCE</scope>
    <source>
        <strain evidence="2">NBRC 109709</strain>
    </source>
</reference>
<dbReference type="InterPro" id="IPR048324">
    <property type="entry name" value="ZSWIM1-3_RNaseH-like"/>
</dbReference>
<accession>A0A9W6TV18</accession>
<dbReference type="Proteomes" id="UP001165121">
    <property type="component" value="Unassembled WGS sequence"/>
</dbReference>
<dbReference type="AlphaFoldDB" id="A0A9W6TV18"/>
<dbReference type="Pfam" id="PF21056">
    <property type="entry name" value="ZSWIM1-3_RNaseH-like"/>
    <property type="match status" value="1"/>
</dbReference>